<keyword evidence="3" id="KW-0547">Nucleotide-binding</keyword>
<dbReference type="PROSITE" id="PS50011">
    <property type="entry name" value="PROTEIN_KINASE_DOM"/>
    <property type="match status" value="1"/>
</dbReference>
<keyword evidence="9" id="KW-1185">Reference proteome</keyword>
<keyword evidence="1" id="KW-0723">Serine/threonine-protein kinase</keyword>
<dbReference type="Gene3D" id="1.10.510.10">
    <property type="entry name" value="Transferase(Phosphotransferase) domain 1"/>
    <property type="match status" value="1"/>
</dbReference>
<dbReference type="PANTHER" id="PTHR24350">
    <property type="entry name" value="SERINE/THREONINE-PROTEIN KINASE IAL-RELATED"/>
    <property type="match status" value="1"/>
</dbReference>
<dbReference type="EMBL" id="JAVDPF010000008">
    <property type="protein sequence ID" value="KAL1881068.1"/>
    <property type="molecule type" value="Genomic_DNA"/>
</dbReference>
<name>A0ABR3XZR7_9EURO</name>
<feature type="compositionally biased region" description="Low complexity" evidence="6">
    <location>
        <begin position="455"/>
        <end position="468"/>
    </location>
</feature>
<dbReference type="Pfam" id="PF00069">
    <property type="entry name" value="Pkinase"/>
    <property type="match status" value="1"/>
</dbReference>
<feature type="region of interest" description="Disordered" evidence="6">
    <location>
        <begin position="566"/>
        <end position="717"/>
    </location>
</feature>
<reference evidence="8 9" key="1">
    <citation type="journal article" date="2024" name="IMA Fungus">
        <title>IMA Genome - F19 : A genome assembly and annotation guide to empower mycologists, including annotated draft genome sequences of Ceratocystis pirilliformis, Diaporthe australafricana, Fusarium ophioides, Paecilomyces lecythidis, and Sporothrix stenoceras.</title>
        <authorList>
            <person name="Aylward J."/>
            <person name="Wilson A.M."/>
            <person name="Visagie C.M."/>
            <person name="Spraker J."/>
            <person name="Barnes I."/>
            <person name="Buitendag C."/>
            <person name="Ceriani C."/>
            <person name="Del Mar Angel L."/>
            <person name="du Plessis D."/>
            <person name="Fuchs T."/>
            <person name="Gasser K."/>
            <person name="Kramer D."/>
            <person name="Li W."/>
            <person name="Munsamy K."/>
            <person name="Piso A."/>
            <person name="Price J.L."/>
            <person name="Sonnekus B."/>
            <person name="Thomas C."/>
            <person name="van der Nest A."/>
            <person name="van Dijk A."/>
            <person name="van Heerden A."/>
            <person name="van Vuuren N."/>
            <person name="Yilmaz N."/>
            <person name="Duong T.A."/>
            <person name="van der Merwe N.A."/>
            <person name="Wingfield M.J."/>
            <person name="Wingfield B.D."/>
        </authorList>
    </citation>
    <scope>NUCLEOTIDE SEQUENCE [LARGE SCALE GENOMIC DNA]</scope>
    <source>
        <strain evidence="8 9">CMW 18167</strain>
    </source>
</reference>
<gene>
    <name evidence="8" type="ORF">Plec18167_003610</name>
</gene>
<feature type="compositionally biased region" description="Basic and acidic residues" evidence="6">
    <location>
        <begin position="616"/>
        <end position="645"/>
    </location>
</feature>
<proteinExistence type="predicted"/>
<evidence type="ECO:0000259" key="7">
    <source>
        <dbReference type="PROSITE" id="PS50011"/>
    </source>
</evidence>
<dbReference type="Proteomes" id="UP001583193">
    <property type="component" value="Unassembled WGS sequence"/>
</dbReference>
<sequence length="717" mass="78362">MLKGEKYAGEKVDVWSLGIILYALLAGELPFDEDDDQVTKQKILTEEPKFNDKFPDDSKALIMKLLSKRPLLRPSLSDILADPFLAEFAPEQQAILKIPRPSPFTTPLEKTTLQRMKSAGVNIDQVIENVLAQRCDALAGWWALLIEKEERKEKRREQKRREREVEAKNLRRLSAASSRLEKISAALVEVDEEGHAADNLHTRGRRDRRSLPSTQLTVPELPEVPKLPDLATLAALQSPDSTKPPPPVDKDSIRSVSSSRQRPVPPPKEGRRSRPSMLHVSTSQPELTQHNGIFKRRPTSSRRHNHPILTQLASLKHWFVESAKRARSPHPKTPRSSKFADKTSPAKTQDSGKKQVITTPTLGQFDEQQTPTQKRASNASSLAPSTASYAHNRNSYPRAQRALSAASHHRNSLSPSPLTPRGSYRRSSAGLRGRKSTSSSISSVRSLHHVHTHSKASSASSNSIDTVSTPTAPRVSKSPHTSVKVLPTTPNAVARFPSNIRLVRGPYNGGRDVNDQSSGVRSVFNEAAPSSLMSSPSSGLVFARRKRSAFKGPMIHTANLFASSGMGTPGLPAGEQSSEGASNSMGRARARKSQIIEEEEDMEEEDIEEVDAFSPEPERDTSFDTARRSEEVSAILQEEKGKEPETSPTVVREAKDTKPVLAPAPDLDSSPVRPPRTSSLGAPKAADPDTVSPAASREGTPATSAGEDAKLPSSERA</sequence>
<keyword evidence="5" id="KW-0067">ATP-binding</keyword>
<feature type="region of interest" description="Disordered" evidence="6">
    <location>
        <begin position="198"/>
        <end position="305"/>
    </location>
</feature>
<protein>
    <recommendedName>
        <fullName evidence="7">Protein kinase domain-containing protein</fullName>
    </recommendedName>
</protein>
<evidence type="ECO:0000256" key="1">
    <source>
        <dbReference type="ARBA" id="ARBA00022527"/>
    </source>
</evidence>
<feature type="compositionally biased region" description="Low complexity" evidence="6">
    <location>
        <begin position="436"/>
        <end position="445"/>
    </location>
</feature>
<comment type="caution">
    <text evidence="8">The sequence shown here is derived from an EMBL/GenBank/DDBJ whole genome shotgun (WGS) entry which is preliminary data.</text>
</comment>
<organism evidence="8 9">
    <name type="scientific">Paecilomyces lecythidis</name>
    <dbReference type="NCBI Taxonomy" id="3004212"/>
    <lineage>
        <taxon>Eukaryota</taxon>
        <taxon>Fungi</taxon>
        <taxon>Dikarya</taxon>
        <taxon>Ascomycota</taxon>
        <taxon>Pezizomycotina</taxon>
        <taxon>Eurotiomycetes</taxon>
        <taxon>Eurotiomycetidae</taxon>
        <taxon>Eurotiales</taxon>
        <taxon>Thermoascaceae</taxon>
        <taxon>Paecilomyces</taxon>
    </lineage>
</organism>
<feature type="compositionally biased region" description="Polar residues" evidence="6">
    <location>
        <begin position="575"/>
        <end position="585"/>
    </location>
</feature>
<feature type="compositionally biased region" description="Polar residues" evidence="6">
    <location>
        <begin position="279"/>
        <end position="291"/>
    </location>
</feature>
<dbReference type="InterPro" id="IPR030616">
    <property type="entry name" value="Aur-like"/>
</dbReference>
<feature type="domain" description="Protein kinase" evidence="7">
    <location>
        <begin position="1"/>
        <end position="85"/>
    </location>
</feature>
<keyword evidence="4" id="KW-0418">Kinase</keyword>
<evidence type="ECO:0000256" key="6">
    <source>
        <dbReference type="SAM" id="MobiDB-lite"/>
    </source>
</evidence>
<feature type="compositionally biased region" description="Basic and acidic residues" evidence="6">
    <location>
        <begin position="707"/>
        <end position="717"/>
    </location>
</feature>
<dbReference type="InterPro" id="IPR011009">
    <property type="entry name" value="Kinase-like_dom_sf"/>
</dbReference>
<keyword evidence="2" id="KW-0808">Transferase</keyword>
<evidence type="ECO:0000256" key="2">
    <source>
        <dbReference type="ARBA" id="ARBA00022679"/>
    </source>
</evidence>
<evidence type="ECO:0000256" key="4">
    <source>
        <dbReference type="ARBA" id="ARBA00022777"/>
    </source>
</evidence>
<evidence type="ECO:0000313" key="8">
    <source>
        <dbReference type="EMBL" id="KAL1881068.1"/>
    </source>
</evidence>
<evidence type="ECO:0000256" key="5">
    <source>
        <dbReference type="ARBA" id="ARBA00022840"/>
    </source>
</evidence>
<dbReference type="SUPFAM" id="SSF56112">
    <property type="entry name" value="Protein kinase-like (PK-like)"/>
    <property type="match status" value="1"/>
</dbReference>
<feature type="region of interest" description="Disordered" evidence="6">
    <location>
        <begin position="323"/>
        <end position="483"/>
    </location>
</feature>
<accession>A0ABR3XZR7</accession>
<evidence type="ECO:0000313" key="9">
    <source>
        <dbReference type="Proteomes" id="UP001583193"/>
    </source>
</evidence>
<feature type="compositionally biased region" description="Acidic residues" evidence="6">
    <location>
        <begin position="596"/>
        <end position="611"/>
    </location>
</feature>
<feature type="compositionally biased region" description="Polar residues" evidence="6">
    <location>
        <begin position="356"/>
        <end position="397"/>
    </location>
</feature>
<feature type="compositionally biased region" description="Basic residues" evidence="6">
    <location>
        <begin position="325"/>
        <end position="335"/>
    </location>
</feature>
<evidence type="ECO:0000256" key="3">
    <source>
        <dbReference type="ARBA" id="ARBA00022741"/>
    </source>
</evidence>
<feature type="compositionally biased region" description="Basic residues" evidence="6">
    <location>
        <begin position="293"/>
        <end position="305"/>
    </location>
</feature>
<dbReference type="InterPro" id="IPR000719">
    <property type="entry name" value="Prot_kinase_dom"/>
</dbReference>